<dbReference type="PANTHER" id="PTHR38438">
    <property type="entry name" value="RIBOFLAVIN TRANSPORTER RIBU"/>
    <property type="match status" value="1"/>
</dbReference>
<dbReference type="PANTHER" id="PTHR38438:SF1">
    <property type="entry name" value="RIBOFLAVIN TRANSPORTER RIBU"/>
    <property type="match status" value="1"/>
</dbReference>
<dbReference type="GeneID" id="69985951"/>
<reference evidence="11" key="2">
    <citation type="journal article" date="2020" name="Int. Dairy J.">
        <title>Lactic acid bacterial diversity in Brie cheese focusing on salt concentration and pH of isolation medium and characterisation of halophilic and alkaliphilic lactic acid bacterial isolates.</title>
        <authorList>
            <person name="Unno R."/>
            <person name="Matsutani M."/>
            <person name="Suzuki T."/>
            <person name="Kodama K."/>
            <person name="Matsushita H."/>
            <person name="Yamasato K."/>
            <person name="Koizumi Y."/>
            <person name="Ishikawa M."/>
        </authorList>
    </citation>
    <scope>NUCLEOTIDE SEQUENCE</scope>
    <source>
        <strain evidence="11">7C1</strain>
        <strain evidence="10">8C4</strain>
    </source>
</reference>
<evidence type="ECO:0000256" key="8">
    <source>
        <dbReference type="PIRNR" id="PIRNR037778"/>
    </source>
</evidence>
<evidence type="ECO:0000256" key="9">
    <source>
        <dbReference type="SAM" id="Phobius"/>
    </source>
</evidence>
<dbReference type="InterPro" id="IPR024529">
    <property type="entry name" value="ECF_trnsprt_substrate-spec"/>
</dbReference>
<name>A0AAN4RJ41_9ENTE</name>
<dbReference type="EMBL" id="BKBQ01000006">
    <property type="protein sequence ID" value="GEQ53716.1"/>
    <property type="molecule type" value="Genomic_DNA"/>
</dbReference>
<dbReference type="KEGG" id="tkr:C7K43_08330"/>
<dbReference type="GO" id="GO:0005886">
    <property type="term" value="C:plasma membrane"/>
    <property type="evidence" value="ECO:0007669"/>
    <property type="project" value="UniProtKB-SubCell"/>
</dbReference>
<accession>A0AAN4RJ41</accession>
<dbReference type="EMBL" id="BKBO01000006">
    <property type="protein sequence ID" value="GEQ48702.1"/>
    <property type="molecule type" value="Genomic_DNA"/>
</dbReference>
<evidence type="ECO:0000313" key="10">
    <source>
        <dbReference type="EMBL" id="GEQ48702.1"/>
    </source>
</evidence>
<feature type="transmembrane region" description="Helical" evidence="9">
    <location>
        <begin position="163"/>
        <end position="187"/>
    </location>
</feature>
<comment type="similarity">
    <text evidence="2 8">Belongs to the prokaryotic riboflavin transporter (P-RFT) (TC 2.A.87) family.</text>
</comment>
<feature type="transmembrane region" description="Helical" evidence="9">
    <location>
        <begin position="6"/>
        <end position="25"/>
    </location>
</feature>
<reference evidence="11" key="1">
    <citation type="submission" date="2019-08" db="EMBL/GenBank/DDBJ databases">
        <authorList>
            <person name="Ishikawa M."/>
            <person name="Suzuki T."/>
            <person name="Matsutani M."/>
        </authorList>
    </citation>
    <scope>NUCLEOTIDE SEQUENCE</scope>
    <source>
        <strain evidence="11">7C1</strain>
        <strain evidence="10">8C4</strain>
    </source>
</reference>
<feature type="transmembrane region" description="Helical" evidence="9">
    <location>
        <begin position="46"/>
        <end position="63"/>
    </location>
</feature>
<keyword evidence="3 8" id="KW-0813">Transport</keyword>
<keyword evidence="4 8" id="KW-1003">Cell membrane</keyword>
<keyword evidence="7 8" id="KW-0472">Membrane</keyword>
<evidence type="ECO:0000256" key="5">
    <source>
        <dbReference type="ARBA" id="ARBA00022692"/>
    </source>
</evidence>
<evidence type="ECO:0000256" key="2">
    <source>
        <dbReference type="ARBA" id="ARBA00005540"/>
    </source>
</evidence>
<proteinExistence type="inferred from homology"/>
<dbReference type="Proteomes" id="UP000886607">
    <property type="component" value="Unassembled WGS sequence"/>
</dbReference>
<organism evidence="11 12">
    <name type="scientific">Tetragenococcus koreensis</name>
    <dbReference type="NCBI Taxonomy" id="290335"/>
    <lineage>
        <taxon>Bacteria</taxon>
        <taxon>Bacillati</taxon>
        <taxon>Bacillota</taxon>
        <taxon>Bacilli</taxon>
        <taxon>Lactobacillales</taxon>
        <taxon>Enterococcaceae</taxon>
        <taxon>Tetragenococcus</taxon>
    </lineage>
</organism>
<dbReference type="AlphaFoldDB" id="A0AAN4RJ41"/>
<keyword evidence="6 9" id="KW-1133">Transmembrane helix</keyword>
<dbReference type="PIRSF" id="PIRSF037778">
    <property type="entry name" value="UCP037778_transp_RibU"/>
    <property type="match status" value="1"/>
</dbReference>
<dbReference type="GO" id="GO:0032217">
    <property type="term" value="F:riboflavin transmembrane transporter activity"/>
    <property type="evidence" value="ECO:0007669"/>
    <property type="project" value="UniProtKB-UniRule"/>
</dbReference>
<dbReference type="Pfam" id="PF12822">
    <property type="entry name" value="ECF_trnsprt"/>
    <property type="match status" value="1"/>
</dbReference>
<comment type="caution">
    <text evidence="11">The sequence shown here is derived from an EMBL/GenBank/DDBJ whole genome shotgun (WGS) entry which is preliminary data.</text>
</comment>
<dbReference type="RefSeq" id="WP_124006443.1">
    <property type="nucleotide sequence ID" value="NZ_BJYN01000016.1"/>
</dbReference>
<evidence type="ECO:0000256" key="7">
    <source>
        <dbReference type="ARBA" id="ARBA00023136"/>
    </source>
</evidence>
<dbReference type="InterPro" id="IPR025720">
    <property type="entry name" value="RibU"/>
</dbReference>
<evidence type="ECO:0000256" key="4">
    <source>
        <dbReference type="ARBA" id="ARBA00022475"/>
    </source>
</evidence>
<keyword evidence="13" id="KW-1185">Reference proteome</keyword>
<evidence type="ECO:0000256" key="3">
    <source>
        <dbReference type="ARBA" id="ARBA00022448"/>
    </source>
</evidence>
<evidence type="ECO:0000256" key="1">
    <source>
        <dbReference type="ARBA" id="ARBA00004651"/>
    </source>
</evidence>
<comment type="function">
    <text evidence="8">Probably a riboflavin-binding protein that interacts with the energy-coupling factor (ECF) ABC-transporter complex.</text>
</comment>
<protein>
    <recommendedName>
        <fullName evidence="8">Riboflavin transporter</fullName>
    </recommendedName>
</protein>
<evidence type="ECO:0000313" key="13">
    <source>
        <dbReference type="Proteomes" id="UP000886607"/>
    </source>
</evidence>
<sequence length="200" mass="22141">MKKNSAQKVVFVAVLGTIAYLLMLLRFPLPFMPPFMDFDLSGIPEMIGTFLLGPSSGIFIALLKNLLKLATTGSSSMFTGEAMNFLLSVSYLLPAWLFYRKQKTKKDAIIGMIIGTFVATVVACLANIYVILPFYGELYNLPMDEIVAMTESVNPYVNSVSRLVVIGIAPFNLIKNGVTTILIALSLDRLKKIFKRRVKS</sequence>
<evidence type="ECO:0000256" key="6">
    <source>
        <dbReference type="ARBA" id="ARBA00022989"/>
    </source>
</evidence>
<dbReference type="Gene3D" id="1.10.1760.20">
    <property type="match status" value="1"/>
</dbReference>
<evidence type="ECO:0000313" key="12">
    <source>
        <dbReference type="Proteomes" id="UP000886597"/>
    </source>
</evidence>
<evidence type="ECO:0000313" key="11">
    <source>
        <dbReference type="EMBL" id="GEQ53716.1"/>
    </source>
</evidence>
<feature type="transmembrane region" description="Helical" evidence="9">
    <location>
        <begin position="111"/>
        <end position="135"/>
    </location>
</feature>
<comment type="subcellular location">
    <subcellularLocation>
        <location evidence="1">Cell membrane</location>
        <topology evidence="1">Multi-pass membrane protein</topology>
    </subcellularLocation>
</comment>
<gene>
    <name evidence="10" type="ORF">TK11N_05540</name>
    <name evidence="11" type="ORF">TK2N_05600</name>
</gene>
<dbReference type="Proteomes" id="UP000886597">
    <property type="component" value="Unassembled WGS sequence"/>
</dbReference>
<keyword evidence="5 9" id="KW-0812">Transmembrane</keyword>